<proteinExistence type="predicted"/>
<sequence>MPRSHTFFLSFVLLLCTFALAAAREGRAAPHQVEDLAGLRRDIEHQPIGKPKPHAKRQVQVSDTTVDVTVSSSFSSSSSSSEGCSPYWLENLPHQGISPFANNSGSYKVFRNVKDYGAKGDGITDDADAINLAISDGMRCEPGICNSSTTTPALVYFPAGTYIVSKSIIDYYYTQLIGNPNCPPLLKATANFTGLGVIDGNKYGEKGTLSYKAIGVFLRQIRNFVIDITNIPANATATPTGIHWPTSQGTVIQNVVFQMSRRPGSQQQGIFMEEGSGGFMADLVFYGGRAGAQWGNQQYTMRNLSFYGCETAIDHLWDWGWYYKSIHIEDCGIGINMTAQSPESQNIGSISFVDSEIINTETAFRTSRDEFSQPPTGGSLIIENVNFTNVKNIVTGPKESVTLPGSSGTTFIDAWGQGHWYNPAGPVKFEGYFPPNERPSSLKDGSSKYFEYSRPSYAELTVADVISARDYGAKGDGTTDDTSALQRAVIYAVKNNKLLFVDAGSYIVTRTLYFPAGLRITGEAYSVILSTGSYFADIDVPRPVVQIGLPGELGRIEWTDMVVSGQGPQAGAILIEYNLKSPESHPAGIWDVHTRLGGFTGSRMGLNDCPKAPGTSLTPETENPNCFSAFMNMHITPSAAGLYIENVWLWTADQAIDEGGADFKINVYTGRGIWIDRVSGPLWLIATGAEHCNKYQYQVTGSKDIFIGFGQTESPYFQPWSDANDVWTSLPGLDDPVFADQESAWGMRIVNSEVLLYGAGWYSFFNDYDDSKCAQPPGGQCQSRIFSIEQDSQVTVYGLNTVGTADMITKDDVPIANFADNQNNFTQTVMFYRTPKDPKVSGADNEEQVDCKC</sequence>
<dbReference type="InterPro" id="IPR012334">
    <property type="entry name" value="Pectin_lyas_fold"/>
</dbReference>
<dbReference type="EMBL" id="JBBPEH010000015">
    <property type="protein sequence ID" value="KAK7529939.1"/>
    <property type="molecule type" value="Genomic_DNA"/>
</dbReference>
<dbReference type="InterPro" id="IPR039279">
    <property type="entry name" value="QRT3-like"/>
</dbReference>
<evidence type="ECO:0000313" key="3">
    <source>
        <dbReference type="EMBL" id="KAK7529939.1"/>
    </source>
</evidence>
<evidence type="ECO:0000259" key="2">
    <source>
        <dbReference type="Pfam" id="PF12708"/>
    </source>
</evidence>
<organism evidence="3 4">
    <name type="scientific">Phyllosticta citribraziliensis</name>
    <dbReference type="NCBI Taxonomy" id="989973"/>
    <lineage>
        <taxon>Eukaryota</taxon>
        <taxon>Fungi</taxon>
        <taxon>Dikarya</taxon>
        <taxon>Ascomycota</taxon>
        <taxon>Pezizomycotina</taxon>
        <taxon>Dothideomycetes</taxon>
        <taxon>Dothideomycetes incertae sedis</taxon>
        <taxon>Botryosphaeriales</taxon>
        <taxon>Phyllostictaceae</taxon>
        <taxon>Phyllosticta</taxon>
    </lineage>
</organism>
<dbReference type="Gene3D" id="2.160.20.10">
    <property type="entry name" value="Single-stranded right-handed beta-helix, Pectin lyase-like"/>
    <property type="match status" value="2"/>
</dbReference>
<dbReference type="RefSeq" id="XP_066650305.1">
    <property type="nucleotide sequence ID" value="XM_066794185.1"/>
</dbReference>
<dbReference type="PANTHER" id="PTHR33928:SF2">
    <property type="entry name" value="PECTATE LYASE SUPERFAMILY PROTEIN DOMAIN-CONTAINING PROTEIN-RELATED"/>
    <property type="match status" value="1"/>
</dbReference>
<dbReference type="PANTHER" id="PTHR33928">
    <property type="entry name" value="POLYGALACTURONASE QRT3"/>
    <property type="match status" value="1"/>
</dbReference>
<reference evidence="3 4" key="1">
    <citation type="submission" date="2024-04" db="EMBL/GenBank/DDBJ databases">
        <title>Phyllosticta paracitricarpa is synonymous to the EU quarantine fungus P. citricarpa based on phylogenomic analyses.</title>
        <authorList>
            <consortium name="Lawrence Berkeley National Laboratory"/>
            <person name="Van ingen-buijs V.A."/>
            <person name="Van westerhoven A.C."/>
            <person name="Haridas S."/>
            <person name="Skiadas P."/>
            <person name="Martin F."/>
            <person name="Groenewald J.Z."/>
            <person name="Crous P.W."/>
            <person name="Seidl M.F."/>
        </authorList>
    </citation>
    <scope>NUCLEOTIDE SEQUENCE [LARGE SCALE GENOMIC DNA]</scope>
    <source>
        <strain evidence="3 4">CPC 17464</strain>
    </source>
</reference>
<dbReference type="GeneID" id="92027091"/>
<dbReference type="CDD" id="cd23668">
    <property type="entry name" value="GH55_beta13glucanase-like"/>
    <property type="match status" value="1"/>
</dbReference>
<gene>
    <name evidence="3" type="ORF">J3D65DRAFT_163120</name>
</gene>
<dbReference type="Proteomes" id="UP001360953">
    <property type="component" value="Unassembled WGS sequence"/>
</dbReference>
<feature type="domain" description="Rhamnogalacturonase A/B/Epimerase-like pectate lyase" evidence="2">
    <location>
        <begin position="110"/>
        <end position="336"/>
    </location>
</feature>
<dbReference type="InterPro" id="IPR024535">
    <property type="entry name" value="RHGA/B-epi-like_pectate_lyase"/>
</dbReference>
<evidence type="ECO:0000256" key="1">
    <source>
        <dbReference type="SAM" id="SignalP"/>
    </source>
</evidence>
<protein>
    <submittedName>
        <fullName evidence="3">Exo-beta-1,3-glucanase-like protein</fullName>
    </submittedName>
</protein>
<keyword evidence="4" id="KW-1185">Reference proteome</keyword>
<evidence type="ECO:0000313" key="4">
    <source>
        <dbReference type="Proteomes" id="UP001360953"/>
    </source>
</evidence>
<feature type="domain" description="Rhamnogalacturonase A/B/Epimerase-like pectate lyase" evidence="2">
    <location>
        <begin position="466"/>
        <end position="529"/>
    </location>
</feature>
<comment type="caution">
    <text evidence="3">The sequence shown here is derived from an EMBL/GenBank/DDBJ whole genome shotgun (WGS) entry which is preliminary data.</text>
</comment>
<dbReference type="Pfam" id="PF12708">
    <property type="entry name" value="Pect-lyase_RHGA_epim"/>
    <property type="match status" value="2"/>
</dbReference>
<dbReference type="SUPFAM" id="SSF51126">
    <property type="entry name" value="Pectin lyase-like"/>
    <property type="match status" value="2"/>
</dbReference>
<name>A0ABR1L5F9_9PEZI</name>
<accession>A0ABR1L5F9</accession>
<dbReference type="InterPro" id="IPR011050">
    <property type="entry name" value="Pectin_lyase_fold/virulence"/>
</dbReference>
<keyword evidence="1" id="KW-0732">Signal</keyword>
<feature type="signal peptide" evidence="1">
    <location>
        <begin position="1"/>
        <end position="23"/>
    </location>
</feature>
<feature type="chain" id="PRO_5046185150" evidence="1">
    <location>
        <begin position="24"/>
        <end position="853"/>
    </location>
</feature>